<dbReference type="GO" id="GO:0022857">
    <property type="term" value="F:transmembrane transporter activity"/>
    <property type="evidence" value="ECO:0007669"/>
    <property type="project" value="UniProtKB-UniRule"/>
</dbReference>
<dbReference type="STRING" id="1348114.OM33_01865"/>
<keyword evidence="10" id="KW-1185">Reference proteome</keyword>
<dbReference type="InterPro" id="IPR010656">
    <property type="entry name" value="DctM"/>
</dbReference>
<dbReference type="PANTHER" id="PTHR33362">
    <property type="entry name" value="SIALIC ACID TRAP TRANSPORTER PERMEASE PROTEIN SIAT-RELATED"/>
    <property type="match status" value="1"/>
</dbReference>
<dbReference type="EMBL" id="CP009888">
    <property type="protein sequence ID" value="AIY64036.1"/>
    <property type="molecule type" value="Genomic_DNA"/>
</dbReference>
<feature type="transmembrane region" description="Helical" evidence="7">
    <location>
        <begin position="6"/>
        <end position="39"/>
    </location>
</feature>
<feature type="transmembrane region" description="Helical" evidence="7">
    <location>
        <begin position="217"/>
        <end position="235"/>
    </location>
</feature>
<evidence type="ECO:0000256" key="7">
    <source>
        <dbReference type="RuleBase" id="RU369079"/>
    </source>
</evidence>
<comment type="subunit">
    <text evidence="7">The complex comprises the extracytoplasmic solute receptor protein and the two transmembrane proteins.</text>
</comment>
<proteinExistence type="inferred from homology"/>
<sequence length="420" mass="44636">MDIVSLSIILAGVFAVLLLTGVWIGFSLIGVSLLALLLNGNTAIELIFAGTAFAHLTPWSLIALPLFIWMGELLYKAKVADDLFNGLSPLLTKLPGGHLHINVFGSGIFAALSGSSAATAATIGRMTIPELKKRGYNEQDIYGSLAGSATLGLLIPPSIILIVYGVAADISIADLFIAGILPGLILLLMFSSYIAIRGFKQPKATFQATSKGSPWQLLPIISLIVFVITAIYFGFATPSESAALGIVGSFILIKAKKKLSFSLIKESLIDAALTSAMILLILLGASFVTIAMGFLQLPATLATWIASLELSNYQLLICLTLAFIVLGLFLDGISIIVLTAAILLPIVELAGIDLIWFGIYLVIVVEISQITPPIGFNLFVLKSLTNASLSQLARACVPYFIIMLMMLGLLVMFPHIVIGL</sequence>
<dbReference type="GO" id="GO:0005886">
    <property type="term" value="C:plasma membrane"/>
    <property type="evidence" value="ECO:0007669"/>
    <property type="project" value="UniProtKB-SubCell"/>
</dbReference>
<evidence type="ECO:0000256" key="3">
    <source>
        <dbReference type="ARBA" id="ARBA00022519"/>
    </source>
</evidence>
<comment type="caution">
    <text evidence="7">Lacks conserved residue(s) required for the propagation of feature annotation.</text>
</comment>
<feature type="domain" description="TRAP C4-dicarboxylate transport system permease DctM subunit" evidence="8">
    <location>
        <begin position="12"/>
        <end position="416"/>
    </location>
</feature>
<feature type="transmembrane region" description="Helical" evidence="7">
    <location>
        <begin position="99"/>
        <end position="124"/>
    </location>
</feature>
<evidence type="ECO:0000259" key="8">
    <source>
        <dbReference type="Pfam" id="PF06808"/>
    </source>
</evidence>
<feature type="transmembrane region" description="Helical" evidence="7">
    <location>
        <begin position="268"/>
        <end position="294"/>
    </location>
</feature>
<dbReference type="HOGENOM" id="CLU_019824_4_0_6"/>
<evidence type="ECO:0000313" key="9">
    <source>
        <dbReference type="EMBL" id="AIY64036.1"/>
    </source>
</evidence>
<protein>
    <recommendedName>
        <fullName evidence="7">TRAP transporter large permease protein</fullName>
    </recommendedName>
</protein>
<keyword evidence="2" id="KW-1003">Cell membrane</keyword>
<evidence type="ECO:0000313" key="10">
    <source>
        <dbReference type="Proteomes" id="UP000030341"/>
    </source>
</evidence>
<feature type="transmembrane region" description="Helical" evidence="7">
    <location>
        <begin position="145"/>
        <end position="166"/>
    </location>
</feature>
<dbReference type="InterPro" id="IPR004681">
    <property type="entry name" value="TRAP_DctM"/>
</dbReference>
<dbReference type="AlphaFoldDB" id="A0A0A7ED78"/>
<dbReference type="RefSeq" id="WP_038637999.1">
    <property type="nucleotide sequence ID" value="NZ_CP009888.1"/>
</dbReference>
<dbReference type="Pfam" id="PF06808">
    <property type="entry name" value="DctM"/>
    <property type="match status" value="1"/>
</dbReference>
<dbReference type="NCBIfam" id="TIGR00786">
    <property type="entry name" value="dctM"/>
    <property type="match status" value="1"/>
</dbReference>
<keyword evidence="6 7" id="KW-0472">Membrane</keyword>
<keyword evidence="5 7" id="KW-1133">Transmembrane helix</keyword>
<evidence type="ECO:0000256" key="6">
    <source>
        <dbReference type="ARBA" id="ARBA00023136"/>
    </source>
</evidence>
<evidence type="ECO:0000256" key="1">
    <source>
        <dbReference type="ARBA" id="ARBA00004429"/>
    </source>
</evidence>
<feature type="transmembrane region" description="Helical" evidence="7">
    <location>
        <begin position="399"/>
        <end position="418"/>
    </location>
</feature>
<organism evidence="9 10">
    <name type="scientific">Pseudoalteromonas piratica</name>
    <dbReference type="NCBI Taxonomy" id="1348114"/>
    <lineage>
        <taxon>Bacteria</taxon>
        <taxon>Pseudomonadati</taxon>
        <taxon>Pseudomonadota</taxon>
        <taxon>Gammaproteobacteria</taxon>
        <taxon>Alteromonadales</taxon>
        <taxon>Pseudoalteromonadaceae</taxon>
        <taxon>Pseudoalteromonas</taxon>
    </lineage>
</organism>
<keyword evidence="4 7" id="KW-0812">Transmembrane</keyword>
<reference evidence="9 10" key="1">
    <citation type="submission" date="2014-11" db="EMBL/GenBank/DDBJ databases">
        <title>Complete Genome Sequence of Pseudoalteromonas sp. Strain OCN003 Isolated from Kaneohe Bay, Oahu, Hawaii.</title>
        <authorList>
            <person name="Beurmann S."/>
            <person name="Videau P."/>
            <person name="Ushijima B."/>
            <person name="Smith A.M."/>
            <person name="Aeby G.S."/>
            <person name="Callahan S.M."/>
            <person name="Belcaid M."/>
        </authorList>
    </citation>
    <scope>NUCLEOTIDE SEQUENCE [LARGE SCALE GENOMIC DNA]</scope>
    <source>
        <strain evidence="9 10">OCN003</strain>
    </source>
</reference>
<comment type="subcellular location">
    <subcellularLocation>
        <location evidence="1 7">Cell inner membrane</location>
        <topology evidence="1 7">Multi-pass membrane protein</topology>
    </subcellularLocation>
</comment>
<comment type="similarity">
    <text evidence="7">Belongs to the TRAP transporter large permease family.</text>
</comment>
<gene>
    <name evidence="9" type="ORF">OM33_01865</name>
</gene>
<dbReference type="PIRSF" id="PIRSF006066">
    <property type="entry name" value="HI0050"/>
    <property type="match status" value="1"/>
</dbReference>
<evidence type="ECO:0000256" key="5">
    <source>
        <dbReference type="ARBA" id="ARBA00022989"/>
    </source>
</evidence>
<accession>A0A0A7ED78</accession>
<evidence type="ECO:0000256" key="4">
    <source>
        <dbReference type="ARBA" id="ARBA00022692"/>
    </source>
</evidence>
<feature type="transmembrane region" description="Helical" evidence="7">
    <location>
        <begin position="172"/>
        <end position="196"/>
    </location>
</feature>
<name>A0A0A7ED78_9GAMM</name>
<feature type="transmembrane region" description="Helical" evidence="7">
    <location>
        <begin position="314"/>
        <end position="347"/>
    </location>
</feature>
<keyword evidence="7" id="KW-0813">Transport</keyword>
<dbReference type="KEGG" id="pseo:OM33_01865"/>
<dbReference type="eggNOG" id="COG1593">
    <property type="taxonomic scope" value="Bacteria"/>
</dbReference>
<dbReference type="OrthoDB" id="9796052at2"/>
<evidence type="ECO:0000256" key="2">
    <source>
        <dbReference type="ARBA" id="ARBA00022475"/>
    </source>
</evidence>
<feature type="transmembrane region" description="Helical" evidence="7">
    <location>
        <begin position="46"/>
        <end position="69"/>
    </location>
</feature>
<dbReference type="PANTHER" id="PTHR33362:SF5">
    <property type="entry name" value="C4-DICARBOXYLATE TRAP TRANSPORTER LARGE PERMEASE PROTEIN DCTM"/>
    <property type="match status" value="1"/>
</dbReference>
<dbReference type="Proteomes" id="UP000030341">
    <property type="component" value="Chromosome 1"/>
</dbReference>
<keyword evidence="3 7" id="KW-0997">Cell inner membrane</keyword>
<comment type="function">
    <text evidence="7">Part of the tripartite ATP-independent periplasmic (TRAP) transport system.</text>
</comment>